<comment type="similarity">
    <text evidence="1">Belongs to the GatC family.</text>
</comment>
<protein>
    <recommendedName>
        <fullName evidence="1">Aspartyl/glutamyl-tRNA(Asn/Gln) amidotransferase subunit C</fullName>
        <shortName evidence="1">Asp/Glu-ADT subunit C</shortName>
        <ecNumber evidence="1">6.3.5.-</ecNumber>
    </recommendedName>
</protein>
<gene>
    <name evidence="1" type="primary">gatC</name>
    <name evidence="2" type="ORF">A3J43_03515</name>
</gene>
<dbReference type="GO" id="GO:0005524">
    <property type="term" value="F:ATP binding"/>
    <property type="evidence" value="ECO:0007669"/>
    <property type="project" value="UniProtKB-KW"/>
</dbReference>
<comment type="function">
    <text evidence="1">Allows the formation of correctly charged Asn-tRNA(Asn) or Gln-tRNA(Gln) through the transamidation of misacylated Asp-tRNA(Asn) or Glu-tRNA(Gln) in organisms which lack either or both of asparaginyl-tRNA or glutaminyl-tRNA synthetases. The reaction takes place in the presence of glutamine and ATP through an activated phospho-Asp-tRNA(Asn) or phospho-Glu-tRNA(Gln).</text>
</comment>
<sequence>MALSHQEIMHIARLARLKLSSDEQAHYGPQLTSILAYVGQLQNAAVEGVKPTHTVSGAINVTRADEATCISGETARETLLSQSAMRGGDFLKVPGVFQD</sequence>
<evidence type="ECO:0000256" key="1">
    <source>
        <dbReference type="HAMAP-Rule" id="MF_00122"/>
    </source>
</evidence>
<dbReference type="Proteomes" id="UP000176604">
    <property type="component" value="Unassembled WGS sequence"/>
</dbReference>
<dbReference type="Pfam" id="PF02686">
    <property type="entry name" value="GatC"/>
    <property type="match status" value="1"/>
</dbReference>
<accession>A0A1F7UIC1</accession>
<dbReference type="GO" id="GO:0050567">
    <property type="term" value="F:glutaminyl-tRNA synthase (glutamine-hydrolyzing) activity"/>
    <property type="evidence" value="ECO:0007669"/>
    <property type="project" value="UniProtKB-UniRule"/>
</dbReference>
<dbReference type="EC" id="6.3.5.-" evidence="1"/>
<organism evidence="2 3">
    <name type="scientific">Candidatus Uhrbacteria bacterium RIFCSPHIGHO2_12_FULL_54_23</name>
    <dbReference type="NCBI Taxonomy" id="1802397"/>
    <lineage>
        <taxon>Bacteria</taxon>
        <taxon>Candidatus Uhriibacteriota</taxon>
    </lineage>
</organism>
<keyword evidence="1" id="KW-0648">Protein biosynthesis</keyword>
<comment type="catalytic activity">
    <reaction evidence="1">
        <text>L-aspartyl-tRNA(Asn) + L-glutamine + ATP + H2O = L-asparaginyl-tRNA(Asn) + L-glutamate + ADP + phosphate + 2 H(+)</text>
        <dbReference type="Rhea" id="RHEA:14513"/>
        <dbReference type="Rhea" id="RHEA-COMP:9674"/>
        <dbReference type="Rhea" id="RHEA-COMP:9677"/>
        <dbReference type="ChEBI" id="CHEBI:15377"/>
        <dbReference type="ChEBI" id="CHEBI:15378"/>
        <dbReference type="ChEBI" id="CHEBI:29985"/>
        <dbReference type="ChEBI" id="CHEBI:30616"/>
        <dbReference type="ChEBI" id="CHEBI:43474"/>
        <dbReference type="ChEBI" id="CHEBI:58359"/>
        <dbReference type="ChEBI" id="CHEBI:78515"/>
        <dbReference type="ChEBI" id="CHEBI:78516"/>
        <dbReference type="ChEBI" id="CHEBI:456216"/>
    </reaction>
</comment>
<name>A0A1F7UIC1_9BACT</name>
<dbReference type="SUPFAM" id="SSF141000">
    <property type="entry name" value="Glu-tRNAGln amidotransferase C subunit"/>
    <property type="match status" value="1"/>
</dbReference>
<keyword evidence="1" id="KW-0067">ATP-binding</keyword>
<reference evidence="2 3" key="1">
    <citation type="journal article" date="2016" name="Nat. Commun.">
        <title>Thousands of microbial genomes shed light on interconnected biogeochemical processes in an aquifer system.</title>
        <authorList>
            <person name="Anantharaman K."/>
            <person name="Brown C.T."/>
            <person name="Hug L.A."/>
            <person name="Sharon I."/>
            <person name="Castelle C.J."/>
            <person name="Probst A.J."/>
            <person name="Thomas B.C."/>
            <person name="Singh A."/>
            <person name="Wilkins M.J."/>
            <person name="Karaoz U."/>
            <person name="Brodie E.L."/>
            <person name="Williams K.H."/>
            <person name="Hubbard S.S."/>
            <person name="Banfield J.F."/>
        </authorList>
    </citation>
    <scope>NUCLEOTIDE SEQUENCE [LARGE SCALE GENOMIC DNA]</scope>
</reference>
<comment type="caution">
    <text evidence="2">The sequence shown here is derived from an EMBL/GenBank/DDBJ whole genome shotgun (WGS) entry which is preliminary data.</text>
</comment>
<dbReference type="InterPro" id="IPR003837">
    <property type="entry name" value="GatC"/>
</dbReference>
<proteinExistence type="inferred from homology"/>
<evidence type="ECO:0000313" key="3">
    <source>
        <dbReference type="Proteomes" id="UP000176604"/>
    </source>
</evidence>
<dbReference type="InterPro" id="IPR036113">
    <property type="entry name" value="Asp/Glu-ADT_sf_sub_c"/>
</dbReference>
<dbReference type="NCBIfam" id="TIGR00135">
    <property type="entry name" value="gatC"/>
    <property type="match status" value="1"/>
</dbReference>
<comment type="catalytic activity">
    <reaction evidence="1">
        <text>L-glutamyl-tRNA(Gln) + L-glutamine + ATP + H2O = L-glutaminyl-tRNA(Gln) + L-glutamate + ADP + phosphate + H(+)</text>
        <dbReference type="Rhea" id="RHEA:17521"/>
        <dbReference type="Rhea" id="RHEA-COMP:9681"/>
        <dbReference type="Rhea" id="RHEA-COMP:9684"/>
        <dbReference type="ChEBI" id="CHEBI:15377"/>
        <dbReference type="ChEBI" id="CHEBI:15378"/>
        <dbReference type="ChEBI" id="CHEBI:29985"/>
        <dbReference type="ChEBI" id="CHEBI:30616"/>
        <dbReference type="ChEBI" id="CHEBI:43474"/>
        <dbReference type="ChEBI" id="CHEBI:58359"/>
        <dbReference type="ChEBI" id="CHEBI:78520"/>
        <dbReference type="ChEBI" id="CHEBI:78521"/>
        <dbReference type="ChEBI" id="CHEBI:456216"/>
    </reaction>
</comment>
<comment type="subunit">
    <text evidence="1">Heterotrimer of A, B and C subunits.</text>
</comment>
<dbReference type="GO" id="GO:0050566">
    <property type="term" value="F:asparaginyl-tRNA synthase (glutamine-hydrolyzing) activity"/>
    <property type="evidence" value="ECO:0007669"/>
    <property type="project" value="RHEA"/>
</dbReference>
<dbReference type="AlphaFoldDB" id="A0A1F7UIC1"/>
<keyword evidence="1" id="KW-0547">Nucleotide-binding</keyword>
<dbReference type="HAMAP" id="MF_00122">
    <property type="entry name" value="GatC"/>
    <property type="match status" value="1"/>
</dbReference>
<evidence type="ECO:0000313" key="2">
    <source>
        <dbReference type="EMBL" id="OGL78003.1"/>
    </source>
</evidence>
<dbReference type="Gene3D" id="1.10.20.60">
    <property type="entry name" value="Glu-tRNAGln amidotransferase C subunit, N-terminal domain"/>
    <property type="match status" value="1"/>
</dbReference>
<dbReference type="GO" id="GO:0006450">
    <property type="term" value="P:regulation of translational fidelity"/>
    <property type="evidence" value="ECO:0007669"/>
    <property type="project" value="InterPro"/>
</dbReference>
<dbReference type="STRING" id="1802397.A3J43_03515"/>
<dbReference type="GO" id="GO:0006412">
    <property type="term" value="P:translation"/>
    <property type="evidence" value="ECO:0007669"/>
    <property type="project" value="UniProtKB-UniRule"/>
</dbReference>
<keyword evidence="1" id="KW-0436">Ligase</keyword>
<dbReference type="EMBL" id="MGEF01000044">
    <property type="protein sequence ID" value="OGL78003.1"/>
    <property type="molecule type" value="Genomic_DNA"/>
</dbReference>